<feature type="domain" description="DNA primase/polymerase bifunctional N-terminal" evidence="2">
    <location>
        <begin position="11"/>
        <end position="178"/>
    </location>
</feature>
<evidence type="ECO:0000256" key="1">
    <source>
        <dbReference type="SAM" id="MobiDB-lite"/>
    </source>
</evidence>
<dbReference type="SMART" id="SM00943">
    <property type="entry name" value="Prim-Pol"/>
    <property type="match status" value="1"/>
</dbReference>
<dbReference type="SUPFAM" id="SSF56747">
    <property type="entry name" value="Prim-pol domain"/>
    <property type="match status" value="1"/>
</dbReference>
<gene>
    <name evidence="3" type="ORF">UV20_C0014G0002</name>
</gene>
<dbReference type="InterPro" id="IPR015330">
    <property type="entry name" value="DNA_primase/pol_bifunc_N"/>
</dbReference>
<evidence type="ECO:0000313" key="3">
    <source>
        <dbReference type="EMBL" id="KKS56357.1"/>
    </source>
</evidence>
<comment type="caution">
    <text evidence="3">The sequence shown here is derived from an EMBL/GenBank/DDBJ whole genome shotgun (WGS) entry which is preliminary data.</text>
</comment>
<reference evidence="3 4" key="1">
    <citation type="journal article" date="2015" name="Nature">
        <title>rRNA introns, odd ribosomes, and small enigmatic genomes across a large radiation of phyla.</title>
        <authorList>
            <person name="Brown C.T."/>
            <person name="Hug L.A."/>
            <person name="Thomas B.C."/>
            <person name="Sharon I."/>
            <person name="Castelle C.J."/>
            <person name="Singh A."/>
            <person name="Wilkins M.J."/>
            <person name="Williams K.H."/>
            <person name="Banfield J.F."/>
        </authorList>
    </citation>
    <scope>NUCLEOTIDE SEQUENCE [LARGE SCALE GENOMIC DNA]</scope>
</reference>
<proteinExistence type="predicted"/>
<name>A0A0G1A5P8_9BACT</name>
<feature type="compositionally biased region" description="Low complexity" evidence="1">
    <location>
        <begin position="757"/>
        <end position="767"/>
    </location>
</feature>
<dbReference type="Proteomes" id="UP000034837">
    <property type="component" value="Unassembled WGS sequence"/>
</dbReference>
<protein>
    <recommendedName>
        <fullName evidence="2">DNA primase/polymerase bifunctional N-terminal domain-containing protein</fullName>
    </recommendedName>
</protein>
<evidence type="ECO:0000259" key="2">
    <source>
        <dbReference type="SMART" id="SM00943"/>
    </source>
</evidence>
<dbReference type="PATRIC" id="fig|1619039.3.peg.1073"/>
<dbReference type="AlphaFoldDB" id="A0A0G1A5P8"/>
<dbReference type="EMBL" id="LCDO01000014">
    <property type="protein sequence ID" value="KKS56357.1"/>
    <property type="molecule type" value="Genomic_DNA"/>
</dbReference>
<dbReference type="Pfam" id="PF09250">
    <property type="entry name" value="Prim-Pol"/>
    <property type="match status" value="1"/>
</dbReference>
<accession>A0A0G1A5P8</accession>
<sequence length="802" mass="90669">MDEQPKIIQYVRKLINSCGLCLLPLVDGEKHHGDGWKQYQSRLPNESEISSWTNKKRWGIVCGRVSGNLEVIDFDEKVRKGFFEAWKSLLPAEALELLKTLPLSKTINNGYHLLYRSKEIGRNTPLARCLDESGEKKAVIETRGEGGFIVEPPTEGYEHLNGSLEHIPEITPEQRKSLWDTARVLNEIVEEQKIFNPKPQLPDSNRPGDDYNTRATWEEILAPLGWKIERQCGEKRYWKRPGKIEGGISATENYNGNGLLHVFSSSTPFEPDRSYTKFSAYAILNHKADFKSAARELANKGYGSKQSEEGTKVAVPHESQSDVIVRMVLARRFWQLRHKAPNTEALKTALTVLEGKAYFDGPLIKLWNRLTEHEGAIWYDLADTEWRAVKITKASWEIVANPPILFRRYSHQKAQCQPVQDGDITLLLKYLNVADRKHRLLLLVWLVASFIPNIPHPILIVYGAQGASKTFFCRLLKKIGDPSEVETIGFPRDQNELVQIFDHHWCIVFDNISRISGRDSDALCKAVTGDGFSKRELFTDDDDIIYAFRRVLILNGINQVATRPDILERGILLELERISEEDRKSEKALLAEFEKDQPSILGGIFTVLQKAMQIEPAIELASLPRMADFTRWGAAIAEALGYTKEEFLSAYGSNIASQNDEVLAENLTAVLLRTFMDGREDWEGTPTELRNALIEVAEGLHIKPEREPDFPKTANALGKKINELKTNLAVTGMHIKRGEAQKQKRIYIRKGGKKTVSVDSVVPSPSVGTAPKQKDPPMPLLLGSKADKGVDRVDDFWNPETF</sequence>
<evidence type="ECO:0000313" key="4">
    <source>
        <dbReference type="Proteomes" id="UP000034837"/>
    </source>
</evidence>
<feature type="region of interest" description="Disordered" evidence="1">
    <location>
        <begin position="757"/>
        <end position="785"/>
    </location>
</feature>
<organism evidence="3 4">
    <name type="scientific">Candidatus Magasanikbacteria bacterium GW2011_GWA2_42_32</name>
    <dbReference type="NCBI Taxonomy" id="1619039"/>
    <lineage>
        <taxon>Bacteria</taxon>
        <taxon>Candidatus Magasanikiibacteriota</taxon>
    </lineage>
</organism>